<evidence type="ECO:0000313" key="10">
    <source>
        <dbReference type="Proteomes" id="UP001213907"/>
    </source>
</evidence>
<accession>A0ABY8BPI1</accession>
<evidence type="ECO:0000313" key="9">
    <source>
        <dbReference type="EMBL" id="WEF51894.1"/>
    </source>
</evidence>
<feature type="transmembrane region" description="Helical" evidence="7">
    <location>
        <begin position="121"/>
        <end position="139"/>
    </location>
</feature>
<evidence type="ECO:0000256" key="1">
    <source>
        <dbReference type="ARBA" id="ARBA00004651"/>
    </source>
</evidence>
<dbReference type="PROSITE" id="PS50928">
    <property type="entry name" value="ABC_TM1"/>
    <property type="match status" value="1"/>
</dbReference>
<keyword evidence="6 7" id="KW-0472">Membrane</keyword>
<feature type="transmembrane region" description="Helical" evidence="7">
    <location>
        <begin position="208"/>
        <end position="229"/>
    </location>
</feature>
<feature type="transmembrane region" description="Helical" evidence="7">
    <location>
        <begin position="241"/>
        <end position="263"/>
    </location>
</feature>
<dbReference type="PANTHER" id="PTHR30151:SF39">
    <property type="entry name" value="ABC TRANSPORTER PERMEASE PROTEIN"/>
    <property type="match status" value="1"/>
</dbReference>
<keyword evidence="2 7" id="KW-0813">Transport</keyword>
<keyword evidence="10" id="KW-1185">Reference proteome</keyword>
<evidence type="ECO:0000256" key="3">
    <source>
        <dbReference type="ARBA" id="ARBA00022475"/>
    </source>
</evidence>
<dbReference type="SUPFAM" id="SSF161098">
    <property type="entry name" value="MetI-like"/>
    <property type="match status" value="1"/>
</dbReference>
<dbReference type="InterPro" id="IPR000515">
    <property type="entry name" value="MetI-like"/>
</dbReference>
<dbReference type="CDD" id="cd06261">
    <property type="entry name" value="TM_PBP2"/>
    <property type="match status" value="1"/>
</dbReference>
<organism evidence="9 10">
    <name type="scientific">Afipia carboxydohydrogena</name>
    <name type="common">Pseudomonas carboxydohydrogena</name>
    <dbReference type="NCBI Taxonomy" id="290"/>
    <lineage>
        <taxon>Bacteria</taxon>
        <taxon>Pseudomonadati</taxon>
        <taxon>Pseudomonadota</taxon>
        <taxon>Alphaproteobacteria</taxon>
        <taxon>Hyphomicrobiales</taxon>
        <taxon>Nitrobacteraceae</taxon>
        <taxon>Afipia</taxon>
    </lineage>
</organism>
<evidence type="ECO:0000256" key="2">
    <source>
        <dbReference type="ARBA" id="ARBA00022448"/>
    </source>
</evidence>
<gene>
    <name evidence="9" type="ORF">AFIC_000349</name>
</gene>
<keyword evidence="3" id="KW-1003">Cell membrane</keyword>
<dbReference type="Pfam" id="PF00528">
    <property type="entry name" value="BPD_transp_1"/>
    <property type="match status" value="1"/>
</dbReference>
<keyword evidence="5 7" id="KW-1133">Transmembrane helix</keyword>
<dbReference type="Gene3D" id="1.10.3720.10">
    <property type="entry name" value="MetI-like"/>
    <property type="match status" value="1"/>
</dbReference>
<feature type="transmembrane region" description="Helical" evidence="7">
    <location>
        <begin position="145"/>
        <end position="165"/>
    </location>
</feature>
<sequence>MTLDTSTTPATEAVAATASRRAPRWIKPALGLIVPLVVGIGWEIAVARGWSNGRLVPPPSKIYEMLAELAKSGELGRHVLVTTWRVAAGFGLGVVSGTVLGALCGYSALARRLLDPTLQALRAIPSIAWVPLFILWLGIFEMSKVALIAIGVFFPIYLGVMGAVLSVDRKIVEVGRIFRLSGPAMIRRILLPAVLPSYVVSLRQGLGLGWMFVVAAELMGASEGLGYLLIDGQQLGKPAEILAAIIVFALLGKTTDWLVQLAFAPWLRWQDAFSAQTGKA</sequence>
<feature type="domain" description="ABC transmembrane type-1" evidence="8">
    <location>
        <begin position="75"/>
        <end position="259"/>
    </location>
</feature>
<reference evidence="9 10" key="1">
    <citation type="submission" date="2022-11" db="EMBL/GenBank/DDBJ databases">
        <authorList>
            <person name="Siebert D."/>
            <person name="Busche T."/>
            <person name="Saydam E."/>
            <person name="Kalinowski J."/>
            <person name="Ruckert C."/>
            <person name="Blombach B."/>
        </authorList>
    </citation>
    <scope>NUCLEOTIDE SEQUENCE [LARGE SCALE GENOMIC DNA]</scope>
    <source>
        <strain evidence="9 10">DSM 1083</strain>
    </source>
</reference>
<evidence type="ECO:0000256" key="7">
    <source>
        <dbReference type="RuleBase" id="RU363032"/>
    </source>
</evidence>
<dbReference type="EMBL" id="CP113162">
    <property type="protein sequence ID" value="WEF51894.1"/>
    <property type="molecule type" value="Genomic_DNA"/>
</dbReference>
<evidence type="ECO:0000256" key="6">
    <source>
        <dbReference type="ARBA" id="ARBA00023136"/>
    </source>
</evidence>
<feature type="transmembrane region" description="Helical" evidence="7">
    <location>
        <begin position="29"/>
        <end position="50"/>
    </location>
</feature>
<feature type="transmembrane region" description="Helical" evidence="7">
    <location>
        <begin position="86"/>
        <end position="109"/>
    </location>
</feature>
<protein>
    <submittedName>
        <fullName evidence="9">ABC transporter permease</fullName>
    </submittedName>
</protein>
<evidence type="ECO:0000259" key="8">
    <source>
        <dbReference type="PROSITE" id="PS50928"/>
    </source>
</evidence>
<dbReference type="Proteomes" id="UP001213907">
    <property type="component" value="Chromosome"/>
</dbReference>
<comment type="similarity">
    <text evidence="7">Belongs to the binding-protein-dependent transport system permease family.</text>
</comment>
<dbReference type="PANTHER" id="PTHR30151">
    <property type="entry name" value="ALKANE SULFONATE ABC TRANSPORTER-RELATED, MEMBRANE SUBUNIT"/>
    <property type="match status" value="1"/>
</dbReference>
<keyword evidence="4 7" id="KW-0812">Transmembrane</keyword>
<comment type="subcellular location">
    <subcellularLocation>
        <location evidence="1 7">Cell membrane</location>
        <topology evidence="1 7">Multi-pass membrane protein</topology>
    </subcellularLocation>
</comment>
<name>A0ABY8BPI1_AFICR</name>
<evidence type="ECO:0000256" key="5">
    <source>
        <dbReference type="ARBA" id="ARBA00022989"/>
    </source>
</evidence>
<dbReference type="InterPro" id="IPR035906">
    <property type="entry name" value="MetI-like_sf"/>
</dbReference>
<evidence type="ECO:0000256" key="4">
    <source>
        <dbReference type="ARBA" id="ARBA00022692"/>
    </source>
</evidence>
<proteinExistence type="inferred from homology"/>